<name>N6TZ15_DENPD</name>
<feature type="non-terminal residue" evidence="1">
    <location>
        <position position="1"/>
    </location>
</feature>
<dbReference type="EMBL" id="KB735236">
    <property type="protein sequence ID" value="ENN83413.1"/>
    <property type="molecule type" value="Genomic_DNA"/>
</dbReference>
<accession>N6TZ15</accession>
<evidence type="ECO:0000313" key="1">
    <source>
        <dbReference type="EMBL" id="ENN83413.1"/>
    </source>
</evidence>
<dbReference type="AlphaFoldDB" id="N6TZ15"/>
<proteinExistence type="predicted"/>
<reference evidence="1" key="1">
    <citation type="journal article" date="2013" name="Genome Biol.">
        <title>Draft genome of the mountain pine beetle, Dendroctonus ponderosae Hopkins, a major forest pest.</title>
        <authorList>
            <person name="Keeling C.I."/>
            <person name="Yuen M.M."/>
            <person name="Liao N.Y."/>
            <person name="Docking T.R."/>
            <person name="Chan S.K."/>
            <person name="Taylor G.A."/>
            <person name="Palmquist D.L."/>
            <person name="Jackman S.D."/>
            <person name="Nguyen A."/>
            <person name="Li M."/>
            <person name="Henderson H."/>
            <person name="Janes J.K."/>
            <person name="Zhao Y."/>
            <person name="Pandoh P."/>
            <person name="Moore R."/>
            <person name="Sperling F.A."/>
            <person name="Huber D.P."/>
            <person name="Birol I."/>
            <person name="Jones S.J."/>
            <person name="Bohlmann J."/>
        </authorList>
    </citation>
    <scope>NUCLEOTIDE SEQUENCE</scope>
</reference>
<dbReference type="HOGENOM" id="CLU_2348806_0_0_1"/>
<organism evidence="1">
    <name type="scientific">Dendroctonus ponderosae</name>
    <name type="common">Mountain pine beetle</name>
    <dbReference type="NCBI Taxonomy" id="77166"/>
    <lineage>
        <taxon>Eukaryota</taxon>
        <taxon>Metazoa</taxon>
        <taxon>Ecdysozoa</taxon>
        <taxon>Arthropoda</taxon>
        <taxon>Hexapoda</taxon>
        <taxon>Insecta</taxon>
        <taxon>Pterygota</taxon>
        <taxon>Neoptera</taxon>
        <taxon>Endopterygota</taxon>
        <taxon>Coleoptera</taxon>
        <taxon>Polyphaga</taxon>
        <taxon>Cucujiformia</taxon>
        <taxon>Curculionidae</taxon>
        <taxon>Scolytinae</taxon>
        <taxon>Dendroctonus</taxon>
    </lineage>
</organism>
<protein>
    <submittedName>
        <fullName evidence="1">Uncharacterized protein</fullName>
    </submittedName>
</protein>
<gene>
    <name evidence="1" type="ORF">YQE_00227</name>
</gene>
<sequence>MPQNEYMERHASCTVDGLTLKKESDNVKPVSPISELKPFANCAIFNKERRNGKIQMKKIIKAHEEKKAKKVTANVAEGPCPSTCWIVMYNPGPRWAD</sequence>